<evidence type="ECO:0000313" key="8">
    <source>
        <dbReference type="Proteomes" id="UP000190648"/>
    </source>
</evidence>
<keyword evidence="5" id="KW-0460">Magnesium</keyword>
<dbReference type="STRING" id="372326.A0A1V4K4Y1"/>
<dbReference type="GO" id="GO:0015203">
    <property type="term" value="F:polyamine transmembrane transporter activity"/>
    <property type="evidence" value="ECO:0007669"/>
    <property type="project" value="TreeGrafter"/>
</dbReference>
<dbReference type="PANTHER" id="PTHR45630">
    <property type="entry name" value="CATION-TRANSPORTING ATPASE-RELATED"/>
    <property type="match status" value="1"/>
</dbReference>
<evidence type="ECO:0000313" key="7">
    <source>
        <dbReference type="EMBL" id="OPJ78927.1"/>
    </source>
</evidence>
<name>A0A1V4K4Y1_PATFA</name>
<dbReference type="GO" id="GO:0019829">
    <property type="term" value="F:ATPase-coupled monoatomic cation transmembrane transporter activity"/>
    <property type="evidence" value="ECO:0007669"/>
    <property type="project" value="TreeGrafter"/>
</dbReference>
<sequence length="102" mass="11038">MENRLKQDMKPVLQELAAACIGGMMVTGDNLQTAVTVARKAEDQTLFSTSPWGNGTSSGAQSTVLSYEDTTLWPLSSISCIIVASTFSKGKPFRKLIYTNCK</sequence>
<evidence type="ECO:0000256" key="4">
    <source>
        <dbReference type="ARBA" id="ARBA00022840"/>
    </source>
</evidence>
<evidence type="ECO:0000256" key="5">
    <source>
        <dbReference type="ARBA" id="ARBA00022842"/>
    </source>
</evidence>
<dbReference type="AlphaFoldDB" id="A0A1V4K4Y1"/>
<evidence type="ECO:0008006" key="9">
    <source>
        <dbReference type="Google" id="ProtNLM"/>
    </source>
</evidence>
<evidence type="ECO:0000256" key="1">
    <source>
        <dbReference type="ARBA" id="ARBA00004141"/>
    </source>
</evidence>
<keyword evidence="6" id="KW-1278">Translocase</keyword>
<keyword evidence="4" id="KW-0067">ATP-binding</keyword>
<evidence type="ECO:0000256" key="3">
    <source>
        <dbReference type="ARBA" id="ARBA00022741"/>
    </source>
</evidence>
<dbReference type="GO" id="GO:0140358">
    <property type="term" value="F:P-type transmembrane transporter activity"/>
    <property type="evidence" value="ECO:0007669"/>
    <property type="project" value="InterPro"/>
</dbReference>
<evidence type="ECO:0000256" key="6">
    <source>
        <dbReference type="ARBA" id="ARBA00022967"/>
    </source>
</evidence>
<organism evidence="7 8">
    <name type="scientific">Patagioenas fasciata monilis</name>
    <dbReference type="NCBI Taxonomy" id="372326"/>
    <lineage>
        <taxon>Eukaryota</taxon>
        <taxon>Metazoa</taxon>
        <taxon>Chordata</taxon>
        <taxon>Craniata</taxon>
        <taxon>Vertebrata</taxon>
        <taxon>Euteleostomi</taxon>
        <taxon>Archelosauria</taxon>
        <taxon>Archosauria</taxon>
        <taxon>Dinosauria</taxon>
        <taxon>Saurischia</taxon>
        <taxon>Theropoda</taxon>
        <taxon>Coelurosauria</taxon>
        <taxon>Aves</taxon>
        <taxon>Neognathae</taxon>
        <taxon>Neoaves</taxon>
        <taxon>Columbimorphae</taxon>
        <taxon>Columbiformes</taxon>
        <taxon>Columbidae</taxon>
        <taxon>Patagioenas</taxon>
    </lineage>
</organism>
<dbReference type="InterPro" id="IPR023214">
    <property type="entry name" value="HAD_sf"/>
</dbReference>
<dbReference type="OrthoDB" id="9045006at2759"/>
<dbReference type="EMBL" id="LSYS01004732">
    <property type="protein sequence ID" value="OPJ78927.1"/>
    <property type="molecule type" value="Genomic_DNA"/>
</dbReference>
<proteinExistence type="predicted"/>
<protein>
    <recommendedName>
        <fullName evidence="9">Cation-transporting P-type ATPase C-terminal domain-containing protein</fullName>
    </recommendedName>
</protein>
<comment type="subcellular location">
    <subcellularLocation>
        <location evidence="1">Membrane</location>
        <topology evidence="1">Multi-pass membrane protein</topology>
    </subcellularLocation>
</comment>
<comment type="caution">
    <text evidence="7">The sequence shown here is derived from an EMBL/GenBank/DDBJ whole genome shotgun (WGS) entry which is preliminary data.</text>
</comment>
<gene>
    <name evidence="7" type="ORF">AV530_004904</name>
</gene>
<dbReference type="InterPro" id="IPR036412">
    <property type="entry name" value="HAD-like_sf"/>
</dbReference>
<evidence type="ECO:0000256" key="2">
    <source>
        <dbReference type="ARBA" id="ARBA00022723"/>
    </source>
</evidence>
<dbReference type="Proteomes" id="UP000190648">
    <property type="component" value="Unassembled WGS sequence"/>
</dbReference>
<keyword evidence="2" id="KW-0479">Metal-binding</keyword>
<dbReference type="PANTHER" id="PTHR45630:SF4">
    <property type="entry name" value="CATION-TRANSPORTING ATPASE 13A5-RELATED"/>
    <property type="match status" value="1"/>
</dbReference>
<dbReference type="GO" id="GO:0005524">
    <property type="term" value="F:ATP binding"/>
    <property type="evidence" value="ECO:0007669"/>
    <property type="project" value="UniProtKB-KW"/>
</dbReference>
<dbReference type="GO" id="GO:0031902">
    <property type="term" value="C:late endosome membrane"/>
    <property type="evidence" value="ECO:0007669"/>
    <property type="project" value="TreeGrafter"/>
</dbReference>
<dbReference type="GO" id="GO:0046872">
    <property type="term" value="F:metal ion binding"/>
    <property type="evidence" value="ECO:0007669"/>
    <property type="project" value="UniProtKB-KW"/>
</dbReference>
<dbReference type="Gene3D" id="3.40.50.1000">
    <property type="entry name" value="HAD superfamily/HAD-like"/>
    <property type="match status" value="1"/>
</dbReference>
<dbReference type="GO" id="GO:0006874">
    <property type="term" value="P:intracellular calcium ion homeostasis"/>
    <property type="evidence" value="ECO:0007669"/>
    <property type="project" value="TreeGrafter"/>
</dbReference>
<keyword evidence="3" id="KW-0547">Nucleotide-binding</keyword>
<reference evidence="7 8" key="1">
    <citation type="submission" date="2016-02" db="EMBL/GenBank/DDBJ databases">
        <title>Band-tailed pigeon sequencing and assembly.</title>
        <authorList>
            <person name="Soares A.E."/>
            <person name="Novak B.J."/>
            <person name="Rice E.S."/>
            <person name="O'Connell B."/>
            <person name="Chang D."/>
            <person name="Weber S."/>
            <person name="Shapiro B."/>
        </authorList>
    </citation>
    <scope>NUCLEOTIDE SEQUENCE [LARGE SCALE GENOMIC DNA]</scope>
    <source>
        <strain evidence="7">BTP2013</strain>
        <tissue evidence="7">Blood</tissue>
    </source>
</reference>
<dbReference type="SUPFAM" id="SSF56784">
    <property type="entry name" value="HAD-like"/>
    <property type="match status" value="1"/>
</dbReference>
<keyword evidence="8" id="KW-1185">Reference proteome</keyword>
<accession>A0A1V4K4Y1</accession>
<dbReference type="InterPro" id="IPR006544">
    <property type="entry name" value="P-type_TPase_V"/>
</dbReference>